<dbReference type="PANTHER" id="PTHR13026:SF0">
    <property type="entry name" value="RIBOSOMAL RNA PROCESSING 1B"/>
    <property type="match status" value="1"/>
</dbReference>
<dbReference type="Proteomes" id="UP001153954">
    <property type="component" value="Unassembled WGS sequence"/>
</dbReference>
<feature type="region of interest" description="Disordered" evidence="5">
    <location>
        <begin position="277"/>
        <end position="314"/>
    </location>
</feature>
<proteinExistence type="inferred from homology"/>
<keyword evidence="4" id="KW-0539">Nucleus</keyword>
<keyword evidence="3" id="KW-0698">rRNA processing</keyword>
<feature type="compositionally biased region" description="Basic and acidic residues" evidence="5">
    <location>
        <begin position="488"/>
        <end position="509"/>
    </location>
</feature>
<feature type="compositionally biased region" description="Basic and acidic residues" evidence="5">
    <location>
        <begin position="593"/>
        <end position="619"/>
    </location>
</feature>
<name>A0AAU9UYJ7_EUPED</name>
<dbReference type="PANTHER" id="PTHR13026">
    <property type="entry name" value="NNP-1 PROTEIN NOVEL NUCLEAR PROTEIN 1 NOP52"/>
    <property type="match status" value="1"/>
</dbReference>
<organism evidence="6 7">
    <name type="scientific">Euphydryas editha</name>
    <name type="common">Edith's checkerspot</name>
    <dbReference type="NCBI Taxonomy" id="104508"/>
    <lineage>
        <taxon>Eukaryota</taxon>
        <taxon>Metazoa</taxon>
        <taxon>Ecdysozoa</taxon>
        <taxon>Arthropoda</taxon>
        <taxon>Hexapoda</taxon>
        <taxon>Insecta</taxon>
        <taxon>Pterygota</taxon>
        <taxon>Neoptera</taxon>
        <taxon>Endopterygota</taxon>
        <taxon>Lepidoptera</taxon>
        <taxon>Glossata</taxon>
        <taxon>Ditrysia</taxon>
        <taxon>Papilionoidea</taxon>
        <taxon>Nymphalidae</taxon>
        <taxon>Nymphalinae</taxon>
        <taxon>Euphydryas</taxon>
    </lineage>
</organism>
<keyword evidence="7" id="KW-1185">Reference proteome</keyword>
<feature type="compositionally biased region" description="Polar residues" evidence="5">
    <location>
        <begin position="630"/>
        <end position="639"/>
    </location>
</feature>
<dbReference type="AlphaFoldDB" id="A0AAU9UYJ7"/>
<evidence type="ECO:0000313" key="7">
    <source>
        <dbReference type="Proteomes" id="UP001153954"/>
    </source>
</evidence>
<feature type="compositionally biased region" description="Polar residues" evidence="5">
    <location>
        <begin position="677"/>
        <end position="699"/>
    </location>
</feature>
<dbReference type="GO" id="GO:0005634">
    <property type="term" value="C:nucleus"/>
    <property type="evidence" value="ECO:0007669"/>
    <property type="project" value="UniProtKB-SubCell"/>
</dbReference>
<dbReference type="GO" id="GO:0006364">
    <property type="term" value="P:rRNA processing"/>
    <property type="evidence" value="ECO:0007669"/>
    <property type="project" value="UniProtKB-KW"/>
</dbReference>
<sequence>MKLPEKKELKKQKSIKKPITKPEKEKVLLVAQEFQFARKLSGNDKKTRDRVLKTFKKWILKLSEKGIEFTEDSFVRIWRGLFYAVWMSDKPLIQEELCDNIAGILDLFSPNQIESAMRMSKAGFKVLAKEWYGIDQHRLDKFLMLVRRYLRGSIRCLLRCDWSLESCKLFSDMLSNDDGLLALKTPMYARNALSMVLHIVDCYLEELSKVSKGVIPDESLVCLLQPFLSLVCGARDDRSTAARRLLTALVRQSELGLEYDSKTRAWQRMGCPAGGPDALELASDDDADDEADDEQPSEDMEEAEDGPLDPRAGRVHVNLRPLPVPAGLIAAELRRLLAGASSKAYTRARICAERFEELAKNNYPLKVPDTDVQGLEPNLDRSEPMRAASRLHKLEKTLINSSDELALRGLSRKHRKRLLARSRAGLSLVDETAELTESTNGGWQVETAETDDSAKNNQSNKENKAAKKKNRKRKHRKEDDAVQNNKKPKTDKNEANTEINKVKTNEKHINNKKNKQKNEKQKLSVGTKSDTILKKDAKVVNKKKLKKDKGKNQKEETTKVLSVKNENNKKNNAEKIREKLGKNESSKQIHNTEPNKEVKQTKVEKNVNKKSPKSKEKVQTKPTLVVTKVKNYQKQVSPNTKKDTSPKKKVDMETPKKVKFVLKNNCMQGPVDYYKSVRQSPNIPFDSSKQPSKTNLKPSTPSPINPFFKKKLKLKKFQ</sequence>
<evidence type="ECO:0000256" key="4">
    <source>
        <dbReference type="ARBA" id="ARBA00023242"/>
    </source>
</evidence>
<evidence type="ECO:0008006" key="8">
    <source>
        <dbReference type="Google" id="ProtNLM"/>
    </source>
</evidence>
<comment type="subcellular location">
    <subcellularLocation>
        <location evidence="1">Nucleus</location>
    </subcellularLocation>
</comment>
<dbReference type="GO" id="GO:0030688">
    <property type="term" value="C:preribosome, small subunit precursor"/>
    <property type="evidence" value="ECO:0007669"/>
    <property type="project" value="InterPro"/>
</dbReference>
<gene>
    <name evidence="6" type="ORF">EEDITHA_LOCUS16623</name>
</gene>
<protein>
    <recommendedName>
        <fullName evidence="8">Ribosomal RNA processing protein 1 homolog</fullName>
    </recommendedName>
</protein>
<dbReference type="InterPro" id="IPR010301">
    <property type="entry name" value="RRP1"/>
</dbReference>
<accession>A0AAU9UYJ7</accession>
<feature type="compositionally biased region" description="Basic and acidic residues" evidence="5">
    <location>
        <begin position="566"/>
        <end position="587"/>
    </location>
</feature>
<feature type="compositionally biased region" description="Basic and acidic residues" evidence="5">
    <location>
        <begin position="640"/>
        <end position="652"/>
    </location>
</feature>
<feature type="region of interest" description="Disordered" evidence="5">
    <location>
        <begin position="434"/>
        <end position="528"/>
    </location>
</feature>
<evidence type="ECO:0000313" key="6">
    <source>
        <dbReference type="EMBL" id="CAH2101915.1"/>
    </source>
</evidence>
<evidence type="ECO:0000256" key="1">
    <source>
        <dbReference type="ARBA" id="ARBA00004123"/>
    </source>
</evidence>
<reference evidence="6" key="1">
    <citation type="submission" date="2022-03" db="EMBL/GenBank/DDBJ databases">
        <authorList>
            <person name="Tunstrom K."/>
        </authorList>
    </citation>
    <scope>NUCLEOTIDE SEQUENCE</scope>
</reference>
<feature type="region of interest" description="Disordered" evidence="5">
    <location>
        <begin position="677"/>
        <end position="718"/>
    </location>
</feature>
<dbReference type="Pfam" id="PF05997">
    <property type="entry name" value="Nop52"/>
    <property type="match status" value="1"/>
</dbReference>
<comment type="caution">
    <text evidence="6">The sequence shown here is derived from an EMBL/GenBank/DDBJ whole genome shotgun (WGS) entry which is preliminary data.</text>
</comment>
<feature type="region of interest" description="Disordered" evidence="5">
    <location>
        <begin position="541"/>
        <end position="652"/>
    </location>
</feature>
<evidence type="ECO:0000256" key="3">
    <source>
        <dbReference type="ARBA" id="ARBA00022552"/>
    </source>
</evidence>
<evidence type="ECO:0000256" key="2">
    <source>
        <dbReference type="ARBA" id="ARBA00006374"/>
    </source>
</evidence>
<evidence type="ECO:0000256" key="5">
    <source>
        <dbReference type="SAM" id="MobiDB-lite"/>
    </source>
</evidence>
<feature type="compositionally biased region" description="Basic residues" evidence="5">
    <location>
        <begin position="466"/>
        <end position="476"/>
    </location>
</feature>
<comment type="similarity">
    <text evidence="2">Belongs to the RRP1 family.</text>
</comment>
<dbReference type="EMBL" id="CAKOGL010000024">
    <property type="protein sequence ID" value="CAH2101915.1"/>
    <property type="molecule type" value="Genomic_DNA"/>
</dbReference>
<feature type="compositionally biased region" description="Basic residues" evidence="5">
    <location>
        <begin position="708"/>
        <end position="718"/>
    </location>
</feature>
<feature type="compositionally biased region" description="Acidic residues" evidence="5">
    <location>
        <begin position="282"/>
        <end position="307"/>
    </location>
</feature>